<dbReference type="GO" id="GO:0046872">
    <property type="term" value="F:metal ion binding"/>
    <property type="evidence" value="ECO:0007669"/>
    <property type="project" value="UniProtKB-KW"/>
</dbReference>
<evidence type="ECO:0000313" key="5">
    <source>
        <dbReference type="EMBL" id="KAF2664657.1"/>
    </source>
</evidence>
<dbReference type="InterPro" id="IPR050316">
    <property type="entry name" value="Tyrosinase/Hemocyanin"/>
</dbReference>
<proteinExistence type="predicted"/>
<dbReference type="GO" id="GO:0016491">
    <property type="term" value="F:oxidoreductase activity"/>
    <property type="evidence" value="ECO:0007669"/>
    <property type="project" value="InterPro"/>
</dbReference>
<dbReference type="InterPro" id="IPR008922">
    <property type="entry name" value="Di-copper_centre_dom_sf"/>
</dbReference>
<dbReference type="Pfam" id="PF00264">
    <property type="entry name" value="Tyrosinase"/>
    <property type="match status" value="1"/>
</dbReference>
<dbReference type="AlphaFoldDB" id="A0A6A6TZQ7"/>
<dbReference type="PRINTS" id="PR00092">
    <property type="entry name" value="TYROSINASE"/>
</dbReference>
<reference evidence="5" key="1">
    <citation type="journal article" date="2020" name="Stud. Mycol.">
        <title>101 Dothideomycetes genomes: a test case for predicting lifestyles and emergence of pathogens.</title>
        <authorList>
            <person name="Haridas S."/>
            <person name="Albert R."/>
            <person name="Binder M."/>
            <person name="Bloem J."/>
            <person name="Labutti K."/>
            <person name="Salamov A."/>
            <person name="Andreopoulos B."/>
            <person name="Baker S."/>
            <person name="Barry K."/>
            <person name="Bills G."/>
            <person name="Bluhm B."/>
            <person name="Cannon C."/>
            <person name="Castanera R."/>
            <person name="Culley D."/>
            <person name="Daum C."/>
            <person name="Ezra D."/>
            <person name="Gonzalez J."/>
            <person name="Henrissat B."/>
            <person name="Kuo A."/>
            <person name="Liang C."/>
            <person name="Lipzen A."/>
            <person name="Lutzoni F."/>
            <person name="Magnuson J."/>
            <person name="Mondo S."/>
            <person name="Nolan M."/>
            <person name="Ohm R."/>
            <person name="Pangilinan J."/>
            <person name="Park H.-J."/>
            <person name="Ramirez L."/>
            <person name="Alfaro M."/>
            <person name="Sun H."/>
            <person name="Tritt A."/>
            <person name="Yoshinaga Y."/>
            <person name="Zwiers L.-H."/>
            <person name="Turgeon B."/>
            <person name="Goodwin S."/>
            <person name="Spatafora J."/>
            <person name="Crous P."/>
            <person name="Grigoriev I."/>
        </authorList>
    </citation>
    <scope>NUCLEOTIDE SEQUENCE</scope>
    <source>
        <strain evidence="5">CBS 115976</strain>
    </source>
</reference>
<name>A0A6A6TZQ7_9PEZI</name>
<keyword evidence="6" id="KW-1185">Reference proteome</keyword>
<gene>
    <name evidence="5" type="ORF">BT63DRAFT_460149</name>
</gene>
<dbReference type="EMBL" id="MU004242">
    <property type="protein sequence ID" value="KAF2664657.1"/>
    <property type="molecule type" value="Genomic_DNA"/>
</dbReference>
<feature type="signal peptide" evidence="3">
    <location>
        <begin position="1"/>
        <end position="15"/>
    </location>
</feature>
<dbReference type="PROSITE" id="PS00498">
    <property type="entry name" value="TYROSINASE_2"/>
    <property type="match status" value="1"/>
</dbReference>
<dbReference type="Proteomes" id="UP000799302">
    <property type="component" value="Unassembled WGS sequence"/>
</dbReference>
<keyword evidence="2" id="KW-0186">Copper</keyword>
<dbReference type="PANTHER" id="PTHR11474:SF126">
    <property type="entry name" value="TYROSINASE-LIKE PROTEIN TYR-1-RELATED"/>
    <property type="match status" value="1"/>
</dbReference>
<feature type="domain" description="Tyrosinase copper-binding" evidence="4">
    <location>
        <begin position="279"/>
        <end position="290"/>
    </location>
</feature>
<sequence>MLIHNIFFCFSLALALPQNAGVDNKACKNPRIRKEWRKLTDQERTNYLDAVECLYKAPAKGADLFPAAQTRHDDYSALHINRTTAPDGLTNSTNRGLVGPGIHFNGVFLPWHRYLIWNFENTLRDECGYNGTQPYWDWSKDTPEYNSSFEKSPVFFDDAFGGNGPDPVVPSPPRAPIEGGCITTSRFAQVQNSVGPGYNLTEPHPHCIQRNFQVDLANGALQWELNVWPLLRMTNFTNFTLSFDTDAGGVGTINGFGVHGGGHGGTGGEQANVWSSINDPIFFMHHAQLDRIWWVWQTYKPENLHKFGGPIYPNGTGQMTLDYPVEMSEVVAPAVPIRKVMDTLNRDGQGILCYEYEDNGETLPN</sequence>
<evidence type="ECO:0000256" key="3">
    <source>
        <dbReference type="SAM" id="SignalP"/>
    </source>
</evidence>
<dbReference type="SUPFAM" id="SSF48056">
    <property type="entry name" value="Di-copper centre-containing domain"/>
    <property type="match status" value="1"/>
</dbReference>
<dbReference type="Gene3D" id="1.10.1280.10">
    <property type="entry name" value="Di-copper center containing domain from catechol oxidase"/>
    <property type="match status" value="1"/>
</dbReference>
<evidence type="ECO:0000256" key="1">
    <source>
        <dbReference type="ARBA" id="ARBA00022723"/>
    </source>
</evidence>
<dbReference type="PANTHER" id="PTHR11474">
    <property type="entry name" value="TYROSINASE FAMILY MEMBER"/>
    <property type="match status" value="1"/>
</dbReference>
<keyword evidence="3" id="KW-0732">Signal</keyword>
<evidence type="ECO:0000259" key="4">
    <source>
        <dbReference type="PROSITE" id="PS00498"/>
    </source>
</evidence>
<evidence type="ECO:0000256" key="2">
    <source>
        <dbReference type="ARBA" id="ARBA00023008"/>
    </source>
</evidence>
<keyword evidence="1" id="KW-0479">Metal-binding</keyword>
<dbReference type="InterPro" id="IPR002227">
    <property type="entry name" value="Tyrosinase_Cu-bd"/>
</dbReference>
<organism evidence="5 6">
    <name type="scientific">Microthyrium microscopicum</name>
    <dbReference type="NCBI Taxonomy" id="703497"/>
    <lineage>
        <taxon>Eukaryota</taxon>
        <taxon>Fungi</taxon>
        <taxon>Dikarya</taxon>
        <taxon>Ascomycota</taxon>
        <taxon>Pezizomycotina</taxon>
        <taxon>Dothideomycetes</taxon>
        <taxon>Dothideomycetes incertae sedis</taxon>
        <taxon>Microthyriales</taxon>
        <taxon>Microthyriaceae</taxon>
        <taxon>Microthyrium</taxon>
    </lineage>
</organism>
<feature type="chain" id="PRO_5025367537" evidence="3">
    <location>
        <begin position="16"/>
        <end position="365"/>
    </location>
</feature>
<protein>
    <submittedName>
        <fullName evidence="5">Di-copper centre-containing protein</fullName>
    </submittedName>
</protein>
<accession>A0A6A6TZQ7</accession>
<dbReference type="OrthoDB" id="6132182at2759"/>
<evidence type="ECO:0000313" key="6">
    <source>
        <dbReference type="Proteomes" id="UP000799302"/>
    </source>
</evidence>